<proteinExistence type="predicted"/>
<sequence>MPYTYQVGPLTAEQVDPAYCVARLFAGALSLEQWRSFCRAVLEREGQQGEHDQIHVATNARGYIHGLCIGSATMHPRRGRMLDVWFFAVMSVGDEAGLAGEMVQYLRAVAKAGAFDGLRIQTFGQAALSRHLDLYESEHPDDGLPMVLEPHAFIPGSLAPQPMDLPVKT</sequence>
<comment type="caution">
    <text evidence="1">The sequence shown here is derived from an EMBL/GenBank/DDBJ whole genome shotgun (WGS) entry which is preliminary data.</text>
</comment>
<dbReference type="RefSeq" id="WP_119779591.1">
    <property type="nucleotide sequence ID" value="NZ_QYUK01000011.1"/>
</dbReference>
<name>A0A418WFH8_9PROT</name>
<dbReference type="OrthoDB" id="8479388at2"/>
<evidence type="ECO:0008006" key="3">
    <source>
        <dbReference type="Google" id="ProtNLM"/>
    </source>
</evidence>
<dbReference type="Proteomes" id="UP000284605">
    <property type="component" value="Unassembled WGS sequence"/>
</dbReference>
<gene>
    <name evidence="1" type="ORF">D3874_18755</name>
</gene>
<keyword evidence="2" id="KW-1185">Reference proteome</keyword>
<organism evidence="1 2">
    <name type="scientific">Oleomonas cavernae</name>
    <dbReference type="NCBI Taxonomy" id="2320859"/>
    <lineage>
        <taxon>Bacteria</taxon>
        <taxon>Pseudomonadati</taxon>
        <taxon>Pseudomonadota</taxon>
        <taxon>Alphaproteobacteria</taxon>
        <taxon>Acetobacterales</taxon>
        <taxon>Acetobacteraceae</taxon>
        <taxon>Oleomonas</taxon>
    </lineage>
</organism>
<evidence type="ECO:0000313" key="2">
    <source>
        <dbReference type="Proteomes" id="UP000284605"/>
    </source>
</evidence>
<reference evidence="1 2" key="1">
    <citation type="submission" date="2018-09" db="EMBL/GenBank/DDBJ databases">
        <authorList>
            <person name="Zhu H."/>
        </authorList>
    </citation>
    <scope>NUCLEOTIDE SEQUENCE [LARGE SCALE GENOMIC DNA]</scope>
    <source>
        <strain evidence="1 2">K1W22B-8</strain>
    </source>
</reference>
<accession>A0A418WFH8</accession>
<evidence type="ECO:0000313" key="1">
    <source>
        <dbReference type="EMBL" id="RJF88774.1"/>
    </source>
</evidence>
<dbReference type="AlphaFoldDB" id="A0A418WFH8"/>
<protein>
    <recommendedName>
        <fullName evidence="3">GNAT family N-acetyltransferase</fullName>
    </recommendedName>
</protein>
<dbReference type="EMBL" id="QYUK01000011">
    <property type="protein sequence ID" value="RJF88774.1"/>
    <property type="molecule type" value="Genomic_DNA"/>
</dbReference>